<evidence type="ECO:0000256" key="12">
    <source>
        <dbReference type="ARBA" id="ARBA00022989"/>
    </source>
</evidence>
<dbReference type="PIRSF" id="PIRSF000851">
    <property type="entry name" value="PcS"/>
    <property type="match status" value="1"/>
</dbReference>
<evidence type="ECO:0000256" key="20">
    <source>
        <dbReference type="SAM" id="Phobius"/>
    </source>
</evidence>
<keyword evidence="12 20" id="KW-1133">Transmembrane helix</keyword>
<evidence type="ECO:0000256" key="14">
    <source>
        <dbReference type="ARBA" id="ARBA00023136"/>
    </source>
</evidence>
<evidence type="ECO:0000256" key="4">
    <source>
        <dbReference type="ARBA" id="ARBA00010441"/>
    </source>
</evidence>
<evidence type="ECO:0000256" key="10">
    <source>
        <dbReference type="ARBA" id="ARBA00022679"/>
    </source>
</evidence>
<keyword evidence="17 19" id="KW-1208">Phospholipid metabolism</keyword>
<evidence type="ECO:0000256" key="13">
    <source>
        <dbReference type="ARBA" id="ARBA00023098"/>
    </source>
</evidence>
<feature type="transmembrane region" description="Helical" evidence="20">
    <location>
        <begin position="69"/>
        <end position="87"/>
    </location>
</feature>
<dbReference type="GO" id="GO:0005886">
    <property type="term" value="C:plasma membrane"/>
    <property type="evidence" value="ECO:0007669"/>
    <property type="project" value="UniProtKB-SubCell"/>
</dbReference>
<keyword evidence="7 19" id="KW-1003">Cell membrane</keyword>
<evidence type="ECO:0000256" key="8">
    <source>
        <dbReference type="ARBA" id="ARBA00022516"/>
    </source>
</evidence>
<reference evidence="22 23" key="1">
    <citation type="submission" date="2019-10" db="EMBL/GenBank/DDBJ databases">
        <title>Cognatihalovulum marinum gen. nov. sp. nov., a new member of the family Rhodobacteraceae isolated from deep seawater of the Northwest Indian Ocean.</title>
        <authorList>
            <person name="Ruan C."/>
            <person name="Wang J."/>
            <person name="Zheng X."/>
            <person name="Song L."/>
            <person name="Zhu Y."/>
            <person name="Huang Y."/>
            <person name="Lu Z."/>
            <person name="Du W."/>
            <person name="Huang L."/>
            <person name="Dai X."/>
        </authorList>
    </citation>
    <scope>NUCLEOTIDE SEQUENCE [LARGE SCALE GENOMIC DNA]</scope>
    <source>
        <strain evidence="22 23">2CG4</strain>
    </source>
</reference>
<evidence type="ECO:0000256" key="5">
    <source>
        <dbReference type="ARBA" id="ARBA00013195"/>
    </source>
</evidence>
<feature type="transmembrane region" description="Helical" evidence="20">
    <location>
        <begin position="93"/>
        <end position="114"/>
    </location>
</feature>
<evidence type="ECO:0000256" key="3">
    <source>
        <dbReference type="ARBA" id="ARBA00004429"/>
    </source>
</evidence>
<sequence>MHRFVQAFAVHLLTASGAALALMAMLAAGRGDWPMMFLWLLFALVVDGIDGPLARRVRIEVHAPQWDGVLLDLIIDYLTYVIIPAYAMVEAALIGPGWSLAAGLMICCTGVIYFADKRMKTRDNSFSGFPGCWNMVILVLFAVDIGSWGAMLLMIAIALMQFFPLKFVHPVRTRRWRPANLGAMAVWAGCAVWAAWTSFEAPAAVSALLVASSLYLMGAGIAQQIVPAGRPFRLRREG</sequence>
<gene>
    <name evidence="22" type="ORF">GE300_22115</name>
</gene>
<feature type="transmembrane region" description="Helical" evidence="20">
    <location>
        <begin position="180"/>
        <end position="199"/>
    </location>
</feature>
<dbReference type="RefSeq" id="WP_154449725.1">
    <property type="nucleotide sequence ID" value="NZ_WIND01000073.1"/>
</dbReference>
<keyword evidence="21" id="KW-0732">Signal</keyword>
<dbReference type="InterPro" id="IPR043130">
    <property type="entry name" value="CDP-OH_PTrfase_TM_dom"/>
</dbReference>
<evidence type="ECO:0000256" key="9">
    <source>
        <dbReference type="ARBA" id="ARBA00022519"/>
    </source>
</evidence>
<proteinExistence type="inferred from homology"/>
<keyword evidence="16 19" id="KW-0464">Manganese</keyword>
<name>A0A6L5Z6N1_9RHOB</name>
<comment type="function">
    <text evidence="19">Condenses choline with CDP-diglyceride to produce phosphatidylcholine and CMP.</text>
</comment>
<comment type="caution">
    <text evidence="22">The sequence shown here is derived from an EMBL/GenBank/DDBJ whole genome shotgun (WGS) entry which is preliminary data.</text>
</comment>
<evidence type="ECO:0000256" key="11">
    <source>
        <dbReference type="ARBA" id="ARBA00022692"/>
    </source>
</evidence>
<dbReference type="EMBL" id="WIND01000073">
    <property type="protein sequence ID" value="MSU92228.1"/>
    <property type="molecule type" value="Genomic_DNA"/>
</dbReference>
<dbReference type="InterPro" id="IPR026027">
    <property type="entry name" value="PcS"/>
</dbReference>
<evidence type="ECO:0000256" key="18">
    <source>
        <dbReference type="ARBA" id="ARBA00033321"/>
    </source>
</evidence>
<dbReference type="AlphaFoldDB" id="A0A6L5Z6N1"/>
<dbReference type="EC" id="2.7.8.24" evidence="5 19"/>
<evidence type="ECO:0000256" key="2">
    <source>
        <dbReference type="ARBA" id="ARBA00001936"/>
    </source>
</evidence>
<keyword evidence="15 19" id="KW-0594">Phospholipid biosynthesis</keyword>
<dbReference type="Proteomes" id="UP000474957">
    <property type="component" value="Unassembled WGS sequence"/>
</dbReference>
<evidence type="ECO:0000256" key="17">
    <source>
        <dbReference type="ARBA" id="ARBA00023264"/>
    </source>
</evidence>
<keyword evidence="13 19" id="KW-0443">Lipid metabolism</keyword>
<organism evidence="22 23">
    <name type="scientific">Halovulum marinum</name>
    <dbReference type="NCBI Taxonomy" id="2662447"/>
    <lineage>
        <taxon>Bacteria</taxon>
        <taxon>Pseudomonadati</taxon>
        <taxon>Pseudomonadota</taxon>
        <taxon>Alphaproteobacteria</taxon>
        <taxon>Rhodobacterales</taxon>
        <taxon>Paracoccaceae</taxon>
        <taxon>Halovulum</taxon>
    </lineage>
</organism>
<keyword evidence="11 20" id="KW-0812">Transmembrane</keyword>
<evidence type="ECO:0000256" key="7">
    <source>
        <dbReference type="ARBA" id="ARBA00022475"/>
    </source>
</evidence>
<evidence type="ECO:0000313" key="22">
    <source>
        <dbReference type="EMBL" id="MSU92228.1"/>
    </source>
</evidence>
<keyword evidence="8 19" id="KW-0444">Lipid biosynthesis</keyword>
<keyword evidence="14 19" id="KW-0472">Membrane</keyword>
<evidence type="ECO:0000313" key="23">
    <source>
        <dbReference type="Proteomes" id="UP000474957"/>
    </source>
</evidence>
<protein>
    <recommendedName>
        <fullName evidence="6 19">Phosphatidylcholine synthase</fullName>
        <shortName evidence="19">PC synthase</shortName>
        <shortName evidence="19">PCS</shortName>
        <ecNumber evidence="5 19">2.7.8.24</ecNumber>
    </recommendedName>
    <alternativeName>
        <fullName evidence="18 19">CDP-diglyceride-choline O-phosphatidyltransferase</fullName>
    </alternativeName>
</protein>
<accession>A0A6L5Z6N1</accession>
<evidence type="ECO:0000256" key="1">
    <source>
        <dbReference type="ARBA" id="ARBA00000958"/>
    </source>
</evidence>
<comment type="subcellular location">
    <subcellularLocation>
        <location evidence="3 19">Cell inner membrane</location>
        <topology evidence="3 19">Multi-pass membrane protein</topology>
    </subcellularLocation>
</comment>
<evidence type="ECO:0000256" key="15">
    <source>
        <dbReference type="ARBA" id="ARBA00023209"/>
    </source>
</evidence>
<keyword evidence="9 19" id="KW-0997">Cell inner membrane</keyword>
<feature type="transmembrane region" description="Helical" evidence="20">
    <location>
        <begin position="33"/>
        <end position="49"/>
    </location>
</feature>
<dbReference type="GO" id="GO:0050520">
    <property type="term" value="F:phosphatidylcholine synthase activity"/>
    <property type="evidence" value="ECO:0007669"/>
    <property type="project" value="UniProtKB-EC"/>
</dbReference>
<dbReference type="GO" id="GO:0008654">
    <property type="term" value="P:phospholipid biosynthetic process"/>
    <property type="evidence" value="ECO:0007669"/>
    <property type="project" value="UniProtKB-KW"/>
</dbReference>
<evidence type="ECO:0000256" key="6">
    <source>
        <dbReference type="ARBA" id="ARBA00015623"/>
    </source>
</evidence>
<feature type="transmembrane region" description="Helical" evidence="20">
    <location>
        <begin position="205"/>
        <end position="226"/>
    </location>
</feature>
<feature type="signal peptide" evidence="21">
    <location>
        <begin position="1"/>
        <end position="21"/>
    </location>
</feature>
<evidence type="ECO:0000256" key="16">
    <source>
        <dbReference type="ARBA" id="ARBA00023211"/>
    </source>
</evidence>
<comment type="similarity">
    <text evidence="4 19">Belongs to the CDP-alcohol phosphatidyltransferase class-I family.</text>
</comment>
<evidence type="ECO:0000256" key="21">
    <source>
        <dbReference type="SAM" id="SignalP"/>
    </source>
</evidence>
<evidence type="ECO:0000256" key="19">
    <source>
        <dbReference type="PIRNR" id="PIRNR000851"/>
    </source>
</evidence>
<comment type="catalytic activity">
    <reaction evidence="1 19">
        <text>a CDP-1,2-diacyl-sn-glycerol + choline = a 1,2-diacyl-sn-glycero-3-phosphocholine + CMP + H(+)</text>
        <dbReference type="Rhea" id="RHEA:14597"/>
        <dbReference type="ChEBI" id="CHEBI:15354"/>
        <dbReference type="ChEBI" id="CHEBI:15378"/>
        <dbReference type="ChEBI" id="CHEBI:57643"/>
        <dbReference type="ChEBI" id="CHEBI:58332"/>
        <dbReference type="ChEBI" id="CHEBI:60377"/>
        <dbReference type="EC" id="2.7.8.24"/>
    </reaction>
</comment>
<dbReference type="Gene3D" id="1.20.120.1760">
    <property type="match status" value="1"/>
</dbReference>
<keyword evidence="10 19" id="KW-0808">Transferase</keyword>
<keyword evidence="23" id="KW-1185">Reference proteome</keyword>
<feature type="chain" id="PRO_5026854397" description="Phosphatidylcholine synthase" evidence="21">
    <location>
        <begin position="22"/>
        <end position="238"/>
    </location>
</feature>
<comment type="cofactor">
    <cofactor evidence="2 19">
        <name>Mn(2+)</name>
        <dbReference type="ChEBI" id="CHEBI:29035"/>
    </cofactor>
</comment>